<dbReference type="AlphaFoldDB" id="A0A0D0BLG7"/>
<dbReference type="OrthoDB" id="2266637at2759"/>
<protein>
    <recommendedName>
        <fullName evidence="3">Tc1-like transposase DDE domain-containing protein</fullName>
    </recommendedName>
</protein>
<dbReference type="HOGENOM" id="CLU_188058_1_0_1"/>
<evidence type="ECO:0000313" key="2">
    <source>
        <dbReference type="Proteomes" id="UP000053593"/>
    </source>
</evidence>
<dbReference type="EMBL" id="KN834913">
    <property type="protein sequence ID" value="KIK50279.1"/>
    <property type="molecule type" value="Genomic_DNA"/>
</dbReference>
<evidence type="ECO:0008006" key="3">
    <source>
        <dbReference type="Google" id="ProtNLM"/>
    </source>
</evidence>
<organism evidence="1 2">
    <name type="scientific">Collybiopsis luxurians FD-317 M1</name>
    <dbReference type="NCBI Taxonomy" id="944289"/>
    <lineage>
        <taxon>Eukaryota</taxon>
        <taxon>Fungi</taxon>
        <taxon>Dikarya</taxon>
        <taxon>Basidiomycota</taxon>
        <taxon>Agaricomycotina</taxon>
        <taxon>Agaricomycetes</taxon>
        <taxon>Agaricomycetidae</taxon>
        <taxon>Agaricales</taxon>
        <taxon>Marasmiineae</taxon>
        <taxon>Omphalotaceae</taxon>
        <taxon>Collybiopsis</taxon>
        <taxon>Collybiopsis luxurians</taxon>
    </lineage>
</organism>
<proteinExistence type="predicted"/>
<dbReference type="Proteomes" id="UP000053593">
    <property type="component" value="Unassembled WGS sequence"/>
</dbReference>
<sequence length="76" mass="8565">FVRGNQYTFIAALTIKGYLATHVIPDSADTFEFFDFIVEDVLLQMAPYPNSNSVLVMDNCQIHHTDILLNVCNEIG</sequence>
<feature type="non-terminal residue" evidence="1">
    <location>
        <position position="1"/>
    </location>
</feature>
<keyword evidence="2" id="KW-1185">Reference proteome</keyword>
<evidence type="ECO:0000313" key="1">
    <source>
        <dbReference type="EMBL" id="KIK50279.1"/>
    </source>
</evidence>
<accession>A0A0D0BLG7</accession>
<gene>
    <name evidence="1" type="ORF">GYMLUDRAFT_144634</name>
</gene>
<name>A0A0D0BLG7_9AGAR</name>
<reference evidence="1 2" key="1">
    <citation type="submission" date="2014-04" db="EMBL/GenBank/DDBJ databases">
        <title>Evolutionary Origins and Diversification of the Mycorrhizal Mutualists.</title>
        <authorList>
            <consortium name="DOE Joint Genome Institute"/>
            <consortium name="Mycorrhizal Genomics Consortium"/>
            <person name="Kohler A."/>
            <person name="Kuo A."/>
            <person name="Nagy L.G."/>
            <person name="Floudas D."/>
            <person name="Copeland A."/>
            <person name="Barry K.W."/>
            <person name="Cichocki N."/>
            <person name="Veneault-Fourrey C."/>
            <person name="LaButti K."/>
            <person name="Lindquist E.A."/>
            <person name="Lipzen A."/>
            <person name="Lundell T."/>
            <person name="Morin E."/>
            <person name="Murat C."/>
            <person name="Riley R."/>
            <person name="Ohm R."/>
            <person name="Sun H."/>
            <person name="Tunlid A."/>
            <person name="Henrissat B."/>
            <person name="Grigoriev I.V."/>
            <person name="Hibbett D.S."/>
            <person name="Martin F."/>
        </authorList>
    </citation>
    <scope>NUCLEOTIDE SEQUENCE [LARGE SCALE GENOMIC DNA]</scope>
    <source>
        <strain evidence="1 2">FD-317 M1</strain>
    </source>
</reference>
<feature type="non-terminal residue" evidence="1">
    <location>
        <position position="76"/>
    </location>
</feature>